<sequence length="444" mass="52541">MSHSYKQCEAHKYSKCYGYDKEVNVIYKYRYKRGGSQARRQVKVCLCQTHLRWLNEIHQGRPLEMRGETVEDAMEEDLFRHFDNKVRMYTLLRAKIYIGEERADNFFLINGRDVDKFRKLMKSEDKEKKLGWIYEEGFFQICLHNEGENSYKDAIVEVVDLHGELTLEALAKDLTTFYKPTPDGEMRKISSSAMTYIYRVEENPTLDTEYTLESIPDIIRAHFSKKQQAERFGDFKQCCDFIDSEVDKSIINWQKLRENSSHTEQNLFDTVYKLTNALNAEKLERYAVVSQMMDSGELSEDVLWATYIMANHELYASHNPNKNLYKNTELIDLFVIYGLDKDLLTLAISGERLRWLSIRQRDHHDILEPNEFVVEYLMPKYITGSEIIYKSEHAALTPIEYWHYFINSTTYFGGGFSEGRDNTEYFDKNENIRMHLEKYTPNEK</sequence>
<dbReference type="AlphaFoldDB" id="A0A6C0IIK5"/>
<organism evidence="1">
    <name type="scientific">viral metagenome</name>
    <dbReference type="NCBI Taxonomy" id="1070528"/>
    <lineage>
        <taxon>unclassified sequences</taxon>
        <taxon>metagenomes</taxon>
        <taxon>organismal metagenomes</taxon>
    </lineage>
</organism>
<name>A0A6C0IIK5_9ZZZZ</name>
<reference evidence="1" key="1">
    <citation type="journal article" date="2020" name="Nature">
        <title>Giant virus diversity and host interactions through global metagenomics.</title>
        <authorList>
            <person name="Schulz F."/>
            <person name="Roux S."/>
            <person name="Paez-Espino D."/>
            <person name="Jungbluth S."/>
            <person name="Walsh D.A."/>
            <person name="Denef V.J."/>
            <person name="McMahon K.D."/>
            <person name="Konstantinidis K.T."/>
            <person name="Eloe-Fadrosh E.A."/>
            <person name="Kyrpides N.C."/>
            <person name="Woyke T."/>
        </authorList>
    </citation>
    <scope>NUCLEOTIDE SEQUENCE</scope>
    <source>
        <strain evidence="1">GVMAG-M-3300023184-89</strain>
    </source>
</reference>
<proteinExistence type="predicted"/>
<evidence type="ECO:0000313" key="1">
    <source>
        <dbReference type="EMBL" id="QHT92619.1"/>
    </source>
</evidence>
<dbReference type="EMBL" id="MN740193">
    <property type="protein sequence ID" value="QHT92619.1"/>
    <property type="molecule type" value="Genomic_DNA"/>
</dbReference>
<protein>
    <submittedName>
        <fullName evidence="1">Uncharacterized protein</fullName>
    </submittedName>
</protein>
<accession>A0A6C0IIK5</accession>